<organism evidence="4 5">
    <name type="scientific">Saccharomyces pastorianus</name>
    <name type="common">Lager yeast</name>
    <name type="synonym">Saccharomyces cerevisiae x Saccharomyces eubayanus</name>
    <dbReference type="NCBI Taxonomy" id="27292"/>
    <lineage>
        <taxon>Eukaryota</taxon>
        <taxon>Fungi</taxon>
        <taxon>Dikarya</taxon>
        <taxon>Ascomycota</taxon>
        <taxon>Saccharomycotina</taxon>
        <taxon>Saccharomycetes</taxon>
        <taxon>Saccharomycetales</taxon>
        <taxon>Saccharomycetaceae</taxon>
        <taxon>Saccharomyces</taxon>
    </lineage>
</organism>
<dbReference type="SUPFAM" id="SSF90242">
    <property type="entry name" value="Dimerization motif of sir4"/>
    <property type="match status" value="1"/>
</dbReference>
<feature type="compositionally biased region" description="Basic and acidic residues" evidence="2">
    <location>
        <begin position="452"/>
        <end position="464"/>
    </location>
</feature>
<evidence type="ECO:0000259" key="3">
    <source>
        <dbReference type="Pfam" id="PF16991"/>
    </source>
</evidence>
<proteinExistence type="predicted"/>
<dbReference type="Proteomes" id="UP000501346">
    <property type="component" value="Chromosome ScIV"/>
</dbReference>
<feature type="region of interest" description="Disordered" evidence="2">
    <location>
        <begin position="357"/>
        <end position="466"/>
    </location>
</feature>
<sequence length="1358" mass="152179">MPNDNKTPNRSSTPKFTKKPVTPNDKIPEREEKSNEVKTPKIPLFTFAKSKNYSRPSTAIHTSPHQPSDVKPTSHKQLQQPKSSPLKRNNYNSFPHSNLEKISNSKLLSLLRSKTSAGRIESNNPSHDASRSLASFEQTAFSRHAQQQTSTFNSKPVRTIVPISTSQTNNSFLSGVKSLLSEEKIRDYSKEILGINLANEQPVLEKPLKKGSADIGASVISLTKDKSIRKDTVEEKKEEKLNIGKNFAHSDSLSVPKVSAGDSGISPEESKARSPGIAKPNAIQTEVYGINEESTNERLEINQEKPVKLDENSANSTVASALDTNGTSATTETLTSKKIVPSPKKFAIDQDKITLHDEKTLAPSKHQPITSEQKMKEDADLKRMEILKSPHLSKSPADRPQGRRNSRNFSTRDEETTKLAFLVEYEGQENNYNSTSRSTEKKNDMNTSAKNKNGENKKIGKRPPEIMSTEAHVNKVTEETTKQIQSVRIDGRKVLQKVQGESHIDSRNNTLNVTPSKRPQLGEIPNPMKKHKPNEGRTPNISNGTINIQKKLEPKEIVRDILHTKESSNEAKKTIQNPLNKSQNTALPSTHKVTQKKDIKIGTNDLFQVESAPKISSEIDRENVKSKDEPVSKAVESKSLLNLFSNVLKAPFIKSESKPFSSDALSKEKANFLETIASTEKPENKTDKVSLSQPVSASKHEYSDNFPVSLSQPSKKSFANYTEDEQIEKKKICRGRMNTIITHPGKMELVYVSDSDDSPSDNDSLTALESLSSGESNEIKVTNDLDTSAEKDQIQAGKWFDPVLDWRKSDRELTENILWRIADKTTYDKETITDLIEQGIPKHSYLSGNPLTSVTNDICSVENYETSSAFFYQQVHKKDRLQYLPLYAVSTFENTNNTEKNDVTNKNINIGKHSQEQNSSSAKPSQIPTVSSPLGFEETKQSTTPTKSNRRVSHSDTNSSKPKNTKENLSKSSWRQEWLANLKLISVSLVDEFPSELSNSDRQIINEKMQLLKDIFANNFKSAISNNFRESDIIILKGEIEDYPMSSEIKIYYNELQNKPDAKKARFWSFMKTQRFVSNMGFDIQKSCEPVSISTSVKPHVVEPEHMADAKIMPKDILQITKKPLMVKNVKPSSPPDVKSLVQLSTMETKTLPEKKQFDSIFNSNKAKIIPGNGKHASENISLSFSRPASYGYFSVGKRVPIVEDRRVKQLDDITDSNTTEILTSVDVLGTHSQTGTQQSNMYTSTQKTELEIDNKDSVTECSKDMKEDGLSFVDIVLSKAASALDEKEKQLAVANEIIRSLSDEVMRNEIRITSLQGDLTFTKKCLENARSQISEKDAKINKLMEKDFQVNKEIKPY</sequence>
<feature type="region of interest" description="Disordered" evidence="2">
    <location>
        <begin position="913"/>
        <end position="970"/>
    </location>
</feature>
<feature type="coiled-coil region" evidence="1">
    <location>
        <begin position="1278"/>
        <end position="1347"/>
    </location>
</feature>
<feature type="region of interest" description="Disordered" evidence="2">
    <location>
        <begin position="753"/>
        <end position="779"/>
    </location>
</feature>
<feature type="compositionally biased region" description="Basic and acidic residues" evidence="2">
    <location>
        <begin position="373"/>
        <end position="388"/>
    </location>
</feature>
<dbReference type="OrthoDB" id="4049601at2759"/>
<gene>
    <name evidence="4" type="primary">SIR4</name>
    <name evidence="4" type="ORF">GRS66_000962</name>
</gene>
<protein>
    <submittedName>
        <fullName evidence="4">Chromatin-silencing protein sir4</fullName>
    </submittedName>
</protein>
<name>A0A6C1DNY2_SACPS</name>
<dbReference type="CDD" id="cd13746">
    <property type="entry name" value="Sir4p-SID_like"/>
    <property type="match status" value="1"/>
</dbReference>
<keyword evidence="1" id="KW-0175">Coiled coil</keyword>
<evidence type="ECO:0000256" key="2">
    <source>
        <dbReference type="SAM" id="MobiDB-lite"/>
    </source>
</evidence>
<feature type="compositionally biased region" description="Polar residues" evidence="2">
    <location>
        <begin position="428"/>
        <end position="437"/>
    </location>
</feature>
<evidence type="ECO:0000256" key="1">
    <source>
        <dbReference type="SAM" id="Coils"/>
    </source>
</evidence>
<feature type="compositionally biased region" description="Polar residues" evidence="2">
    <location>
        <begin position="75"/>
        <end position="96"/>
    </location>
</feature>
<evidence type="ECO:0000313" key="4">
    <source>
        <dbReference type="EMBL" id="QID78742.1"/>
    </source>
</evidence>
<feature type="compositionally biased region" description="Basic and acidic residues" evidence="2">
    <location>
        <begin position="26"/>
        <end position="39"/>
    </location>
</feature>
<feature type="compositionally biased region" description="Polar residues" evidence="2">
    <location>
        <begin position="1"/>
        <end position="15"/>
    </location>
</feature>
<accession>A0A6C1DNY2</accession>
<feature type="region of interest" description="Disordered" evidence="2">
    <location>
        <begin position="1"/>
        <end position="98"/>
    </location>
</feature>
<dbReference type="CDD" id="cd22863">
    <property type="entry name" value="Sir4_CC_C"/>
    <property type="match status" value="1"/>
</dbReference>
<dbReference type="EMBL" id="CP048985">
    <property type="protein sequence ID" value="QID78742.1"/>
    <property type="molecule type" value="Genomic_DNA"/>
</dbReference>
<dbReference type="InterPro" id="IPR031556">
    <property type="entry name" value="SIR4_SID"/>
</dbReference>
<feature type="compositionally biased region" description="Polar residues" evidence="2">
    <location>
        <begin position="49"/>
        <end position="66"/>
    </location>
</feature>
<feature type="compositionally biased region" description="Polar residues" evidence="2">
    <location>
        <begin position="507"/>
        <end position="517"/>
    </location>
</feature>
<keyword evidence="5" id="KW-1185">Reference proteome</keyword>
<dbReference type="Pfam" id="PF16991">
    <property type="entry name" value="SIR4_SID"/>
    <property type="match status" value="1"/>
</dbReference>
<dbReference type="Gene3D" id="1.20.5.730">
    <property type="entry name" value="Single helix bin"/>
    <property type="match status" value="1"/>
</dbReference>
<feature type="domain" description="Sir4 SID" evidence="3">
    <location>
        <begin position="746"/>
        <end position="886"/>
    </location>
</feature>
<feature type="compositionally biased region" description="Polar residues" evidence="2">
    <location>
        <begin position="916"/>
        <end position="932"/>
    </location>
</feature>
<feature type="compositionally biased region" description="Polar residues" evidence="2">
    <location>
        <begin position="765"/>
        <end position="776"/>
    </location>
</feature>
<dbReference type="Gene3D" id="6.10.140.1820">
    <property type="match status" value="1"/>
</dbReference>
<feature type="region of interest" description="Disordered" evidence="2">
    <location>
        <begin position="498"/>
        <end position="544"/>
    </location>
</feature>
<feature type="region of interest" description="Disordered" evidence="2">
    <location>
        <begin position="676"/>
        <end position="709"/>
    </location>
</feature>
<reference evidence="4 5" key="1">
    <citation type="journal article" date="2019" name="BMC Genomics">
        <title>Chromosome level assembly and comparative genome analysis confirm lager-brewing yeasts originated from a single hybridization.</title>
        <authorList>
            <person name="Salazar A.N."/>
            <person name="Gorter de Vries A.R."/>
            <person name="van den Broek M."/>
            <person name="Brouwers N."/>
            <person name="de la Torre Cortes P."/>
            <person name="Kuijpers N.G.A."/>
            <person name="Daran J.G."/>
            <person name="Abeel T."/>
        </authorList>
    </citation>
    <scope>NUCLEOTIDE SEQUENCE [LARGE SCALE GENOMIC DNA]</scope>
    <source>
        <strain evidence="4 5">CBS 1483</strain>
    </source>
</reference>
<evidence type="ECO:0000313" key="5">
    <source>
        <dbReference type="Proteomes" id="UP000501346"/>
    </source>
</evidence>
<feature type="region of interest" description="Disordered" evidence="2">
    <location>
        <begin position="252"/>
        <end position="277"/>
    </location>
</feature>